<dbReference type="AlphaFoldDB" id="A0A424YV05"/>
<keyword evidence="3 6" id="KW-0812">Transmembrane</keyword>
<sequence>PILFSIFIIMILIYALWRPDHTRNVVHFIANKIGKTIGKTADKMTGILSKIDSELDNFHNSISLFLTDGKIGLIYGICFTIFYWLVQFSILPLILLGLNLNPSVIAAYSAQILITLISIAAITPGSSGIVELGATPIFALFVPSPMLGLVVIAWRSITYYLNIVIGGFVSIKILKDMDIINRILD</sequence>
<dbReference type="PANTHER" id="PTHR37693">
    <property type="entry name" value="PHOSPHATIDYLGLYCEROL LYSYLTRANSFERASE"/>
    <property type="match status" value="1"/>
</dbReference>
<evidence type="ECO:0000313" key="7">
    <source>
        <dbReference type="EMBL" id="RQD83010.1"/>
    </source>
</evidence>
<comment type="caution">
    <text evidence="7">The sequence shown here is derived from an EMBL/GenBank/DDBJ whole genome shotgun (WGS) entry which is preliminary data.</text>
</comment>
<dbReference type="NCBIfam" id="TIGR00374">
    <property type="entry name" value="flippase-like domain"/>
    <property type="match status" value="1"/>
</dbReference>
<evidence type="ECO:0000256" key="1">
    <source>
        <dbReference type="ARBA" id="ARBA00004651"/>
    </source>
</evidence>
<gene>
    <name evidence="7" type="ORF">D5R95_06550</name>
</gene>
<dbReference type="Pfam" id="PF03706">
    <property type="entry name" value="LPG_synthase_TM"/>
    <property type="match status" value="1"/>
</dbReference>
<evidence type="ECO:0000256" key="2">
    <source>
        <dbReference type="ARBA" id="ARBA00022475"/>
    </source>
</evidence>
<keyword evidence="5 6" id="KW-0472">Membrane</keyword>
<keyword evidence="2" id="KW-1003">Cell membrane</keyword>
<feature type="transmembrane region" description="Helical" evidence="6">
    <location>
        <begin position="129"/>
        <end position="151"/>
    </location>
</feature>
<feature type="transmembrane region" description="Helical" evidence="6">
    <location>
        <begin position="73"/>
        <end position="98"/>
    </location>
</feature>
<evidence type="ECO:0000313" key="8">
    <source>
        <dbReference type="Proteomes" id="UP000284763"/>
    </source>
</evidence>
<evidence type="ECO:0000256" key="4">
    <source>
        <dbReference type="ARBA" id="ARBA00022989"/>
    </source>
</evidence>
<name>A0A424YV05_9EURY</name>
<keyword evidence="4 6" id="KW-1133">Transmembrane helix</keyword>
<feature type="non-terminal residue" evidence="7">
    <location>
        <position position="1"/>
    </location>
</feature>
<dbReference type="Proteomes" id="UP000284763">
    <property type="component" value="Unassembled WGS sequence"/>
</dbReference>
<feature type="transmembrane region" description="Helical" evidence="6">
    <location>
        <begin position="104"/>
        <end position="122"/>
    </location>
</feature>
<dbReference type="InterPro" id="IPR022791">
    <property type="entry name" value="L-PG_synthase/AglD"/>
</dbReference>
<protein>
    <submittedName>
        <fullName evidence="7">TIGR00374 family protein</fullName>
    </submittedName>
</protein>
<organism evidence="7 8">
    <name type="scientific">Methanosalsum natronophilum</name>
    <dbReference type="NCBI Taxonomy" id="768733"/>
    <lineage>
        <taxon>Archaea</taxon>
        <taxon>Methanobacteriati</taxon>
        <taxon>Methanobacteriota</taxon>
        <taxon>Stenosarchaea group</taxon>
        <taxon>Methanomicrobia</taxon>
        <taxon>Methanosarcinales</taxon>
        <taxon>Methanosarcinaceae</taxon>
        <taxon>Methanosalsum</taxon>
    </lineage>
</organism>
<evidence type="ECO:0000256" key="5">
    <source>
        <dbReference type="ARBA" id="ARBA00023136"/>
    </source>
</evidence>
<dbReference type="GO" id="GO:0005886">
    <property type="term" value="C:plasma membrane"/>
    <property type="evidence" value="ECO:0007669"/>
    <property type="project" value="UniProtKB-SubCell"/>
</dbReference>
<comment type="subcellular location">
    <subcellularLocation>
        <location evidence="1">Cell membrane</location>
        <topology evidence="1">Multi-pass membrane protein</topology>
    </subcellularLocation>
</comment>
<accession>A0A424YV05</accession>
<dbReference type="EMBL" id="QZAB01000415">
    <property type="protein sequence ID" value="RQD83010.1"/>
    <property type="molecule type" value="Genomic_DNA"/>
</dbReference>
<dbReference type="PANTHER" id="PTHR37693:SF1">
    <property type="entry name" value="INTEGRAL MEMBRANE PROTEIN"/>
    <property type="match status" value="1"/>
</dbReference>
<evidence type="ECO:0000256" key="6">
    <source>
        <dbReference type="SAM" id="Phobius"/>
    </source>
</evidence>
<proteinExistence type="predicted"/>
<evidence type="ECO:0000256" key="3">
    <source>
        <dbReference type="ARBA" id="ARBA00022692"/>
    </source>
</evidence>
<reference evidence="7 8" key="1">
    <citation type="submission" date="2018-08" db="EMBL/GenBank/DDBJ databases">
        <title>The metabolism and importance of syntrophic acetate oxidation coupled to methane or sulfide production in haloalkaline environments.</title>
        <authorList>
            <person name="Timmers P.H.A."/>
            <person name="Vavourakis C.D."/>
            <person name="Sorokin D.Y."/>
            <person name="Sinninghe Damste J.S."/>
            <person name="Muyzer G."/>
            <person name="Stams A.J.M."/>
            <person name="Plugge C.M."/>
        </authorList>
    </citation>
    <scope>NUCLEOTIDE SEQUENCE [LARGE SCALE GENOMIC DNA]</scope>
    <source>
        <strain evidence="7">MSAO_Arc3</strain>
    </source>
</reference>